<accession>A0A1C0U7D9</accession>
<reference evidence="1 2" key="1">
    <citation type="submission" date="2015-12" db="EMBL/GenBank/DDBJ databases">
        <title>Genome comparisons provide insights into the role of secondary metabolites in the pathogenic phase of the Photorhabdus life cycle.</title>
        <authorList>
            <person name="Tobias N.J."/>
            <person name="Mishra B."/>
            <person name="Gupta D.K."/>
            <person name="Thines M."/>
            <person name="Stinear T.P."/>
            <person name="Bode H.B."/>
        </authorList>
    </citation>
    <scope>NUCLEOTIDE SEQUENCE [LARGE SCALE GENOMIC DNA]</scope>
    <source>
        <strain evidence="1 2">PB68.1</strain>
    </source>
</reference>
<dbReference type="STRING" id="286156.Ppb6_00848"/>
<dbReference type="AlphaFoldDB" id="A0A1C0U7D9"/>
<protein>
    <submittedName>
        <fullName evidence="1">Uncharacterized protein</fullName>
    </submittedName>
</protein>
<evidence type="ECO:0000313" key="2">
    <source>
        <dbReference type="Proteomes" id="UP000093476"/>
    </source>
</evidence>
<sequence>MVSWGALPNARSINAEVTGVYFPPAKCNAALFSATAASPSADNAVSIILLPAIKVKSLPAVT</sequence>
<name>A0A1C0U7D9_9GAMM</name>
<dbReference type="Proteomes" id="UP000093476">
    <property type="component" value="Unassembled WGS sequence"/>
</dbReference>
<keyword evidence="2" id="KW-1185">Reference proteome</keyword>
<gene>
    <name evidence="1" type="ORF">Ppb6_00848</name>
</gene>
<proteinExistence type="predicted"/>
<organism evidence="1 2">
    <name type="scientific">Photorhabdus australis subsp. thailandensis</name>
    <dbReference type="NCBI Taxonomy" id="2805096"/>
    <lineage>
        <taxon>Bacteria</taxon>
        <taxon>Pseudomonadati</taxon>
        <taxon>Pseudomonadota</taxon>
        <taxon>Gammaproteobacteria</taxon>
        <taxon>Enterobacterales</taxon>
        <taxon>Morganellaceae</taxon>
        <taxon>Photorhabdus</taxon>
    </lineage>
</organism>
<dbReference type="EMBL" id="LOMY01000030">
    <property type="protein sequence ID" value="OCQ53831.1"/>
    <property type="molecule type" value="Genomic_DNA"/>
</dbReference>
<comment type="caution">
    <text evidence="1">The sequence shown here is derived from an EMBL/GenBank/DDBJ whole genome shotgun (WGS) entry which is preliminary data.</text>
</comment>
<evidence type="ECO:0000313" key="1">
    <source>
        <dbReference type="EMBL" id="OCQ53831.1"/>
    </source>
</evidence>